<reference evidence="11" key="1">
    <citation type="submission" date="2025-08" db="UniProtKB">
        <authorList>
            <consortium name="Ensembl"/>
        </authorList>
    </citation>
    <scope>IDENTIFICATION</scope>
</reference>
<name>A0A670XNY2_PSETE</name>
<evidence type="ECO:0000256" key="2">
    <source>
        <dbReference type="ARBA" id="ARBA00022692"/>
    </source>
</evidence>
<dbReference type="PANTHER" id="PTHR22702">
    <property type="entry name" value="PROTEASE-ASSOCIATED DOMAIN-CONTAINING PROTEIN"/>
    <property type="match status" value="1"/>
</dbReference>
<keyword evidence="2" id="KW-0812">Transmembrane</keyword>
<keyword evidence="5" id="KW-0863">Zinc-finger</keyword>
<keyword evidence="12" id="KW-1185">Reference proteome</keyword>
<evidence type="ECO:0000256" key="4">
    <source>
        <dbReference type="ARBA" id="ARBA00022729"/>
    </source>
</evidence>
<evidence type="ECO:0000259" key="10">
    <source>
        <dbReference type="Pfam" id="PF02225"/>
    </source>
</evidence>
<dbReference type="GO" id="GO:0016020">
    <property type="term" value="C:membrane"/>
    <property type="evidence" value="ECO:0007669"/>
    <property type="project" value="UniProtKB-SubCell"/>
</dbReference>
<dbReference type="InterPro" id="IPR044744">
    <property type="entry name" value="ZNRF4/RNF13/RNF167_PA"/>
</dbReference>
<keyword evidence="4" id="KW-0732">Signal</keyword>
<dbReference type="AlphaFoldDB" id="A0A670XNY2"/>
<dbReference type="Proteomes" id="UP000472273">
    <property type="component" value="Unplaced"/>
</dbReference>
<evidence type="ECO:0000256" key="3">
    <source>
        <dbReference type="ARBA" id="ARBA00022723"/>
    </source>
</evidence>
<evidence type="ECO:0000256" key="1">
    <source>
        <dbReference type="ARBA" id="ARBA00004370"/>
    </source>
</evidence>
<dbReference type="Ensembl" id="ENSPTXT00000000857.1">
    <property type="protein sequence ID" value="ENSPTXP00000000831.1"/>
    <property type="gene ID" value="ENSPTXG00000000715.1"/>
</dbReference>
<dbReference type="Gene3D" id="3.50.30.30">
    <property type="match status" value="1"/>
</dbReference>
<evidence type="ECO:0000256" key="6">
    <source>
        <dbReference type="ARBA" id="ARBA00022833"/>
    </source>
</evidence>
<dbReference type="GeneTree" id="ENSGT00940000163061"/>
<feature type="domain" description="PA" evidence="10">
    <location>
        <begin position="37"/>
        <end position="115"/>
    </location>
</feature>
<dbReference type="InterPro" id="IPR046450">
    <property type="entry name" value="PA_dom_sf"/>
</dbReference>
<evidence type="ECO:0000313" key="12">
    <source>
        <dbReference type="Proteomes" id="UP000472273"/>
    </source>
</evidence>
<dbReference type="PANTHER" id="PTHR22702:SF1">
    <property type="entry name" value="PROTEASE-ASSOCIATED DOMAIN-CONTAINING PROTEIN 1"/>
    <property type="match status" value="1"/>
</dbReference>
<proteinExistence type="predicted"/>
<keyword evidence="9" id="KW-0325">Glycoprotein</keyword>
<keyword evidence="6" id="KW-0862">Zinc</keyword>
<evidence type="ECO:0000256" key="9">
    <source>
        <dbReference type="ARBA" id="ARBA00023180"/>
    </source>
</evidence>
<keyword evidence="3" id="KW-0479">Metal-binding</keyword>
<evidence type="ECO:0000256" key="7">
    <source>
        <dbReference type="ARBA" id="ARBA00022989"/>
    </source>
</evidence>
<accession>A0A670XNY2</accession>
<keyword evidence="8" id="KW-0472">Membrane</keyword>
<keyword evidence="7" id="KW-1133">Transmembrane helix</keyword>
<evidence type="ECO:0000313" key="11">
    <source>
        <dbReference type="Ensembl" id="ENSPTXP00000000831.1"/>
    </source>
</evidence>
<sequence length="182" mass="19565">SCPAFKGFGEELDSLFFGAAPQILKHCLLGYLIEAKPANACQPINAPPLTNSTSVTYVALIQRNDCSFTTKVLHAQQAGYQAAVIHNVNSQALVTMLGKEDLKHQVNIPSLFIGESPIRCSGEGAGLGWGRPGFWSATEAHWLTLNQYFPCSTSLSGQEPIRPSGEWRSVCSSPAQSCKLIG</sequence>
<dbReference type="InterPro" id="IPR003137">
    <property type="entry name" value="PA_domain"/>
</dbReference>
<protein>
    <recommendedName>
        <fullName evidence="10">PA domain-containing protein</fullName>
    </recommendedName>
</protein>
<dbReference type="GO" id="GO:0005737">
    <property type="term" value="C:cytoplasm"/>
    <property type="evidence" value="ECO:0007669"/>
    <property type="project" value="UniProtKB-ARBA"/>
</dbReference>
<organism evidence="11 12">
    <name type="scientific">Pseudonaja textilis</name>
    <name type="common">Eastern brown snake</name>
    <dbReference type="NCBI Taxonomy" id="8673"/>
    <lineage>
        <taxon>Eukaryota</taxon>
        <taxon>Metazoa</taxon>
        <taxon>Chordata</taxon>
        <taxon>Craniata</taxon>
        <taxon>Vertebrata</taxon>
        <taxon>Euteleostomi</taxon>
        <taxon>Lepidosauria</taxon>
        <taxon>Squamata</taxon>
        <taxon>Bifurcata</taxon>
        <taxon>Unidentata</taxon>
        <taxon>Episquamata</taxon>
        <taxon>Toxicofera</taxon>
        <taxon>Serpentes</taxon>
        <taxon>Colubroidea</taxon>
        <taxon>Elapidae</taxon>
        <taxon>Hydrophiinae</taxon>
        <taxon>Pseudonaja</taxon>
    </lineage>
</organism>
<dbReference type="Pfam" id="PF02225">
    <property type="entry name" value="PA"/>
    <property type="match status" value="1"/>
</dbReference>
<comment type="subcellular location">
    <subcellularLocation>
        <location evidence="1">Membrane</location>
    </subcellularLocation>
</comment>
<dbReference type="SUPFAM" id="SSF52025">
    <property type="entry name" value="PA domain"/>
    <property type="match status" value="1"/>
</dbReference>
<reference evidence="11" key="2">
    <citation type="submission" date="2025-09" db="UniProtKB">
        <authorList>
            <consortium name="Ensembl"/>
        </authorList>
    </citation>
    <scope>IDENTIFICATION</scope>
</reference>
<dbReference type="CDD" id="cd02123">
    <property type="entry name" value="PA_C_RZF_like"/>
    <property type="match status" value="1"/>
</dbReference>
<evidence type="ECO:0000256" key="5">
    <source>
        <dbReference type="ARBA" id="ARBA00022771"/>
    </source>
</evidence>
<evidence type="ECO:0000256" key="8">
    <source>
        <dbReference type="ARBA" id="ARBA00023136"/>
    </source>
</evidence>
<dbReference type="GO" id="GO:0008270">
    <property type="term" value="F:zinc ion binding"/>
    <property type="evidence" value="ECO:0007669"/>
    <property type="project" value="UniProtKB-KW"/>
</dbReference>